<accession>A0A7M4DZR5</accession>
<keyword evidence="3" id="KW-1185">Reference proteome</keyword>
<feature type="signal peptide" evidence="1">
    <location>
        <begin position="1"/>
        <end position="20"/>
    </location>
</feature>
<feature type="chain" id="PRO_5029884824" evidence="1">
    <location>
        <begin position="21"/>
        <end position="57"/>
    </location>
</feature>
<name>A0A7M4DZR5_CROPO</name>
<organism evidence="2 3">
    <name type="scientific">Crocodylus porosus</name>
    <name type="common">Saltwater crocodile</name>
    <name type="synonym">Estuarine crocodile</name>
    <dbReference type="NCBI Taxonomy" id="8502"/>
    <lineage>
        <taxon>Eukaryota</taxon>
        <taxon>Metazoa</taxon>
        <taxon>Chordata</taxon>
        <taxon>Craniata</taxon>
        <taxon>Vertebrata</taxon>
        <taxon>Euteleostomi</taxon>
        <taxon>Archelosauria</taxon>
        <taxon>Archosauria</taxon>
        <taxon>Crocodylia</taxon>
        <taxon>Longirostres</taxon>
        <taxon>Crocodylidae</taxon>
        <taxon>Crocodylus</taxon>
    </lineage>
</organism>
<proteinExistence type="predicted"/>
<sequence length="57" mass="6453">MKFPYSLAAICYFCLGLCSGHYAPDLITSLPGLSEMPSFQQWSGYLEAGPGHYFHYW</sequence>
<protein>
    <submittedName>
        <fullName evidence="2">Uncharacterized protein</fullName>
    </submittedName>
</protein>
<dbReference type="Gene3D" id="3.40.50.1820">
    <property type="entry name" value="alpha/beta hydrolase"/>
    <property type="match status" value="1"/>
</dbReference>
<dbReference type="InterPro" id="IPR029058">
    <property type="entry name" value="AB_hydrolase_fold"/>
</dbReference>
<evidence type="ECO:0000313" key="3">
    <source>
        <dbReference type="Proteomes" id="UP000594220"/>
    </source>
</evidence>
<dbReference type="Ensembl" id="ENSCPRT00005002580.1">
    <property type="protein sequence ID" value="ENSCPRP00005002202.1"/>
    <property type="gene ID" value="ENSCPRG00005001625.1"/>
</dbReference>
<reference evidence="2" key="1">
    <citation type="submission" date="2025-08" db="UniProtKB">
        <authorList>
            <consortium name="Ensembl"/>
        </authorList>
    </citation>
    <scope>IDENTIFICATION</scope>
</reference>
<dbReference type="Proteomes" id="UP000594220">
    <property type="component" value="Unplaced"/>
</dbReference>
<reference evidence="2" key="2">
    <citation type="submission" date="2025-09" db="UniProtKB">
        <authorList>
            <consortium name="Ensembl"/>
        </authorList>
    </citation>
    <scope>IDENTIFICATION</scope>
</reference>
<dbReference type="AlphaFoldDB" id="A0A7M4DZR5"/>
<evidence type="ECO:0000256" key="1">
    <source>
        <dbReference type="SAM" id="SignalP"/>
    </source>
</evidence>
<keyword evidence="1" id="KW-0732">Signal</keyword>
<evidence type="ECO:0000313" key="2">
    <source>
        <dbReference type="Ensembl" id="ENSCPRP00005002202.1"/>
    </source>
</evidence>